<dbReference type="SUPFAM" id="SSF55785">
    <property type="entry name" value="PYP-like sensor domain (PAS domain)"/>
    <property type="match status" value="2"/>
</dbReference>
<dbReference type="AlphaFoldDB" id="A0A317PGZ2"/>
<dbReference type="PROSITE" id="PS50112">
    <property type="entry name" value="PAS"/>
    <property type="match status" value="2"/>
</dbReference>
<comment type="similarity">
    <text evidence="3">Belongs to the methyl-accepting chemotaxis (MCP) protein family.</text>
</comment>
<keyword evidence="4" id="KW-0807">Transducer</keyword>
<feature type="domain" description="PAC" evidence="7">
    <location>
        <begin position="203"/>
        <end position="255"/>
    </location>
</feature>
<dbReference type="SUPFAM" id="SSF58104">
    <property type="entry name" value="Methyl-accepting chemotaxis protein (MCP) signaling domain"/>
    <property type="match status" value="1"/>
</dbReference>
<dbReference type="PANTHER" id="PTHR43531:SF11">
    <property type="entry name" value="METHYL-ACCEPTING CHEMOTAXIS PROTEIN 3"/>
    <property type="match status" value="1"/>
</dbReference>
<dbReference type="InterPro" id="IPR004090">
    <property type="entry name" value="Chemotax_Me-accpt_rcpt"/>
</dbReference>
<dbReference type="InterPro" id="IPR003660">
    <property type="entry name" value="HAMP_dom"/>
</dbReference>
<dbReference type="SMART" id="SM00283">
    <property type="entry name" value="MA"/>
    <property type="match status" value="1"/>
</dbReference>
<dbReference type="Pfam" id="PF08448">
    <property type="entry name" value="PAS_4"/>
    <property type="match status" value="1"/>
</dbReference>
<feature type="domain" description="PAS" evidence="6">
    <location>
        <begin position="150"/>
        <end position="174"/>
    </location>
</feature>
<keyword evidence="2" id="KW-0145">Chemotaxis</keyword>
<comment type="subcellular location">
    <subcellularLocation>
        <location evidence="1">Membrane</location>
    </subcellularLocation>
</comment>
<dbReference type="FunFam" id="1.10.287.950:FF:000001">
    <property type="entry name" value="Methyl-accepting chemotaxis sensory transducer"/>
    <property type="match status" value="1"/>
</dbReference>
<dbReference type="InterPro" id="IPR000700">
    <property type="entry name" value="PAS-assoc_C"/>
</dbReference>
<dbReference type="CDD" id="cd00130">
    <property type="entry name" value="PAS"/>
    <property type="match status" value="2"/>
</dbReference>
<dbReference type="InterPro" id="IPR001610">
    <property type="entry name" value="PAC"/>
</dbReference>
<feature type="domain" description="HAMP" evidence="8">
    <location>
        <begin position="244"/>
        <end position="296"/>
    </location>
</feature>
<dbReference type="GO" id="GO:0006935">
    <property type="term" value="P:chemotaxis"/>
    <property type="evidence" value="ECO:0007669"/>
    <property type="project" value="UniProtKB-KW"/>
</dbReference>
<feature type="domain" description="Methyl-accepting transducer" evidence="5">
    <location>
        <begin position="301"/>
        <end position="530"/>
    </location>
</feature>
<reference evidence="9 10" key="1">
    <citation type="submission" date="2018-05" db="EMBL/GenBank/DDBJ databases">
        <title>Genomic Encyclopedia of Type Strains, Phase IV (KMG-IV): sequencing the most valuable type-strain genomes for metagenomic binning, comparative biology and taxonomic classification.</title>
        <authorList>
            <person name="Goeker M."/>
        </authorList>
    </citation>
    <scope>NUCLEOTIDE SEQUENCE [LARGE SCALE GENOMIC DNA]</scope>
    <source>
        <strain evidence="9 10">DSM 16791</strain>
    </source>
</reference>
<evidence type="ECO:0000259" key="7">
    <source>
        <dbReference type="PROSITE" id="PS50113"/>
    </source>
</evidence>
<dbReference type="PANTHER" id="PTHR43531">
    <property type="entry name" value="PROTEIN ICFG"/>
    <property type="match status" value="1"/>
</dbReference>
<dbReference type="PROSITE" id="PS50111">
    <property type="entry name" value="CHEMOTAXIS_TRANSDUC_2"/>
    <property type="match status" value="1"/>
</dbReference>
<evidence type="ECO:0000313" key="9">
    <source>
        <dbReference type="EMBL" id="PWV98852.1"/>
    </source>
</evidence>
<comment type="caution">
    <text evidence="9">The sequence shown here is derived from an EMBL/GenBank/DDBJ whole genome shotgun (WGS) entry which is preliminary data.</text>
</comment>
<name>A0A317PGZ2_9HYPH</name>
<dbReference type="GO" id="GO:0004888">
    <property type="term" value="F:transmembrane signaling receptor activity"/>
    <property type="evidence" value="ECO:0007669"/>
    <property type="project" value="InterPro"/>
</dbReference>
<evidence type="ECO:0000313" key="10">
    <source>
        <dbReference type="Proteomes" id="UP000246352"/>
    </source>
</evidence>
<dbReference type="RefSeq" id="WP_110033025.1">
    <property type="nucleotide sequence ID" value="NZ_QGTR01000004.1"/>
</dbReference>
<dbReference type="Gene3D" id="3.30.450.20">
    <property type="entry name" value="PAS domain"/>
    <property type="match status" value="2"/>
</dbReference>
<dbReference type="GO" id="GO:0016020">
    <property type="term" value="C:membrane"/>
    <property type="evidence" value="ECO:0007669"/>
    <property type="project" value="UniProtKB-SubCell"/>
</dbReference>
<feature type="domain" description="PAS" evidence="6">
    <location>
        <begin position="23"/>
        <end position="53"/>
    </location>
</feature>
<evidence type="ECO:0000259" key="5">
    <source>
        <dbReference type="PROSITE" id="PS50111"/>
    </source>
</evidence>
<dbReference type="OrthoDB" id="3289104at2"/>
<dbReference type="Gene3D" id="1.10.287.950">
    <property type="entry name" value="Methyl-accepting chemotaxis protein"/>
    <property type="match status" value="1"/>
</dbReference>
<dbReference type="Pfam" id="PF13426">
    <property type="entry name" value="PAS_9"/>
    <property type="match status" value="1"/>
</dbReference>
<sequence>MRGILGGLRCDSVLDALGKSMAMIEFDMQGKILTANPNFCKTLGYELSEIKGRHHSIFVDASEQASGEYREFWEHLRQGKFERRQYKRIAKGGREIWIEASYNPVFRGSRPFKVVKIATDITDARNRAIDDARKLTALDRSQAVIEFTPDGVVLAANANFCNAMGYAPDEIVGRHHRMFCDKVYAETPEYGAFWQNLRAGKLLSDEFMRLGKGGREVWIQATYNPILDDSGAVVKVVKFATDVTVRMTAIAAIAEGLDAVAGGNLTQRLSTRFSPSMEKLRGDFNSAIERLADTMTAILAGVSSITGNTDAISSSANAFSKRVENQAAALEETAAALDQITVNVANATKLTEEARSVATEANKDAANSGHIVANAVNAMSRIEQSSKQISNIIGVIDEIAFQTNLLALNAGVEAARAGESGRGFAVVAQEVRELAGRSARAAKEIKDLIVTSSAEVSSGVRLVSETGMSLTQIGGFIATINGHMDAIATSSREQSAGLSEVNAAVNQMDQLTQQNAAMAEESTAATMALAEEAGGLRRLVDQFELGSANSPTTTRQQMEVRIATPAKPAGRVVARAPSRQMQMVAASSAAVRPGDWSGF</sequence>
<dbReference type="InterPro" id="IPR051310">
    <property type="entry name" value="MCP_chemotaxis"/>
</dbReference>
<dbReference type="Proteomes" id="UP000246352">
    <property type="component" value="Unassembled WGS sequence"/>
</dbReference>
<proteinExistence type="inferred from homology"/>
<dbReference type="CDD" id="cd11386">
    <property type="entry name" value="MCP_signal"/>
    <property type="match status" value="1"/>
</dbReference>
<dbReference type="InterPro" id="IPR000014">
    <property type="entry name" value="PAS"/>
</dbReference>
<dbReference type="EMBL" id="QGTR01000004">
    <property type="protein sequence ID" value="PWV98852.1"/>
    <property type="molecule type" value="Genomic_DNA"/>
</dbReference>
<dbReference type="InterPro" id="IPR004089">
    <property type="entry name" value="MCPsignal_dom"/>
</dbReference>
<keyword evidence="10" id="KW-1185">Reference proteome</keyword>
<dbReference type="SMART" id="SM00304">
    <property type="entry name" value="HAMP"/>
    <property type="match status" value="1"/>
</dbReference>
<dbReference type="PROSITE" id="PS50113">
    <property type="entry name" value="PAC"/>
    <property type="match status" value="1"/>
</dbReference>
<evidence type="ECO:0000256" key="1">
    <source>
        <dbReference type="ARBA" id="ARBA00004370"/>
    </source>
</evidence>
<protein>
    <submittedName>
        <fullName evidence="9">Methyl-accepting chemotaxis sensory transducer with Pas/Pac sensor</fullName>
    </submittedName>
</protein>
<dbReference type="SMART" id="SM00091">
    <property type="entry name" value="PAS"/>
    <property type="match status" value="2"/>
</dbReference>
<evidence type="ECO:0000256" key="4">
    <source>
        <dbReference type="PROSITE-ProRule" id="PRU00284"/>
    </source>
</evidence>
<dbReference type="InterPro" id="IPR013656">
    <property type="entry name" value="PAS_4"/>
</dbReference>
<evidence type="ECO:0000256" key="2">
    <source>
        <dbReference type="ARBA" id="ARBA00022500"/>
    </source>
</evidence>
<accession>A0A317PGZ2</accession>
<evidence type="ECO:0000259" key="8">
    <source>
        <dbReference type="PROSITE" id="PS50885"/>
    </source>
</evidence>
<dbReference type="PRINTS" id="PR00260">
    <property type="entry name" value="CHEMTRNSDUCR"/>
</dbReference>
<evidence type="ECO:0000256" key="3">
    <source>
        <dbReference type="ARBA" id="ARBA00029447"/>
    </source>
</evidence>
<dbReference type="GO" id="GO:0007165">
    <property type="term" value="P:signal transduction"/>
    <property type="evidence" value="ECO:0007669"/>
    <property type="project" value="UniProtKB-KW"/>
</dbReference>
<organism evidence="9 10">
    <name type="scientific">Hoeflea marina</name>
    <dbReference type="NCBI Taxonomy" id="274592"/>
    <lineage>
        <taxon>Bacteria</taxon>
        <taxon>Pseudomonadati</taxon>
        <taxon>Pseudomonadota</taxon>
        <taxon>Alphaproteobacteria</taxon>
        <taxon>Hyphomicrobiales</taxon>
        <taxon>Rhizobiaceae</taxon>
        <taxon>Hoeflea</taxon>
    </lineage>
</organism>
<gene>
    <name evidence="9" type="ORF">DFR52_104142</name>
</gene>
<dbReference type="PROSITE" id="PS50885">
    <property type="entry name" value="HAMP"/>
    <property type="match status" value="1"/>
</dbReference>
<dbReference type="InterPro" id="IPR035965">
    <property type="entry name" value="PAS-like_dom_sf"/>
</dbReference>
<evidence type="ECO:0000259" key="6">
    <source>
        <dbReference type="PROSITE" id="PS50112"/>
    </source>
</evidence>
<dbReference type="SMART" id="SM00086">
    <property type="entry name" value="PAC"/>
    <property type="match status" value="2"/>
</dbReference>
<dbReference type="NCBIfam" id="TIGR00229">
    <property type="entry name" value="sensory_box"/>
    <property type="match status" value="2"/>
</dbReference>
<dbReference type="Pfam" id="PF00015">
    <property type="entry name" value="MCPsignal"/>
    <property type="match status" value="1"/>
</dbReference>